<evidence type="ECO:0000313" key="3">
    <source>
        <dbReference type="Proteomes" id="UP000007306"/>
    </source>
</evidence>
<dbReference type="EnsemblPlants" id="ORGLA03G0090000.1">
    <property type="protein sequence ID" value="ORGLA03G0090000.1"/>
    <property type="gene ID" value="ORGLA03G0090000"/>
</dbReference>
<organism evidence="2 3">
    <name type="scientific">Oryza glaberrima</name>
    <name type="common">African rice</name>
    <dbReference type="NCBI Taxonomy" id="4538"/>
    <lineage>
        <taxon>Eukaryota</taxon>
        <taxon>Viridiplantae</taxon>
        <taxon>Streptophyta</taxon>
        <taxon>Embryophyta</taxon>
        <taxon>Tracheophyta</taxon>
        <taxon>Spermatophyta</taxon>
        <taxon>Magnoliopsida</taxon>
        <taxon>Liliopsida</taxon>
        <taxon>Poales</taxon>
        <taxon>Poaceae</taxon>
        <taxon>BOP clade</taxon>
        <taxon>Oryzoideae</taxon>
        <taxon>Oryzeae</taxon>
        <taxon>Oryzinae</taxon>
        <taxon>Oryza</taxon>
    </lineage>
</organism>
<dbReference type="STRING" id="4538.I1P954"/>
<keyword evidence="3" id="KW-1185">Reference proteome</keyword>
<evidence type="ECO:0000313" key="2">
    <source>
        <dbReference type="EnsemblPlants" id="ORGLA03G0090000.1"/>
    </source>
</evidence>
<protein>
    <recommendedName>
        <fullName evidence="1">FAR1 domain-containing protein</fullName>
    </recommendedName>
</protein>
<evidence type="ECO:0000259" key="1">
    <source>
        <dbReference type="Pfam" id="PF03101"/>
    </source>
</evidence>
<dbReference type="Gramene" id="ORGLA03G0090000.1">
    <property type="protein sequence ID" value="ORGLA03G0090000.1"/>
    <property type="gene ID" value="ORGLA03G0090000"/>
</dbReference>
<dbReference type="AlphaFoldDB" id="I1P954"/>
<reference evidence="2 3" key="2">
    <citation type="submission" date="2018-04" db="EMBL/GenBank/DDBJ databases">
        <title>OglaRS2 (Oryza glaberrima Reference Sequence Version 2).</title>
        <authorList>
            <person name="Zhang J."/>
            <person name="Kudrna D."/>
            <person name="Lee S."/>
            <person name="Talag J."/>
            <person name="Rajasekar S."/>
            <person name="Wing R.A."/>
        </authorList>
    </citation>
    <scope>NUCLEOTIDE SEQUENCE [LARGE SCALE GENOMIC DNA]</scope>
    <source>
        <strain evidence="2 3">cv. IRGC 96717</strain>
    </source>
</reference>
<proteinExistence type="predicted"/>
<dbReference type="PANTHER" id="PTHR47718:SF8">
    <property type="entry name" value="PROTEIN FAR1-RELATED SEQUENCE"/>
    <property type="match status" value="1"/>
</dbReference>
<sequence>MPNNSMIPPSEASQLHDAGASPMFLDNTFAATTSFTNLVEPDDSSAGLGMKQIETDQGANEDSHTRKASEKMTPKVGMKFNSEQEAYEFYNAYASEIGFSIRRSSYHYMGNTKIIKNRTFCCSREGTRGVDKRREALVYGNSFNRPETRCKCQACIKISFIDGFYQVYHFVPEHSHILATKSQAHQLRSQRKVNEAQVASVEVAKSVGISTKAAVDMLAKQSCGYENLGFTRVDMKNKLYSKRSLLTKQEEEEEFIKAWHQLHDKYELQQNKWLQRIFDKRHQWALVYGRNTFSADMSTTQRNESFKNELKGYISVKYDMLTFFEHFDRLLGDKRYEEVKCDFRATQSTPRPKAELRILRDVVEVYTPAIYKIFEEEVMQTLNCDIFYCGDVDEQKVHKIKSHEDIEKCLKIRCNPDLETSSSPQGVKEN</sequence>
<dbReference type="InterPro" id="IPR004330">
    <property type="entry name" value="FAR1_DNA_bnd_dom"/>
</dbReference>
<dbReference type="HOGENOM" id="CLU_638723_0_0_1"/>
<dbReference type="eggNOG" id="ENOG502QVUC">
    <property type="taxonomic scope" value="Eukaryota"/>
</dbReference>
<dbReference type="PANTHER" id="PTHR47718">
    <property type="entry name" value="OS01G0519700 PROTEIN"/>
    <property type="match status" value="1"/>
</dbReference>
<name>I1P954_ORYGL</name>
<dbReference type="Pfam" id="PF03101">
    <property type="entry name" value="FAR1"/>
    <property type="match status" value="1"/>
</dbReference>
<accession>I1P954</accession>
<reference evidence="2" key="1">
    <citation type="submission" date="2015-06" db="UniProtKB">
        <authorList>
            <consortium name="EnsemblPlants"/>
        </authorList>
    </citation>
    <scope>IDENTIFICATION</scope>
</reference>
<dbReference type="OMA" id="MHDNING"/>
<feature type="domain" description="FAR1" evidence="1">
    <location>
        <begin position="88"/>
        <end position="179"/>
    </location>
</feature>
<dbReference type="Proteomes" id="UP000007306">
    <property type="component" value="Chromosome 3"/>
</dbReference>